<gene>
    <name evidence="1" type="ORF">BT1A1_2566</name>
</gene>
<organism evidence="1 2">
    <name type="scientific">Caldibacillus thermoamylovorans</name>
    <dbReference type="NCBI Taxonomy" id="35841"/>
    <lineage>
        <taxon>Bacteria</taxon>
        <taxon>Bacillati</taxon>
        <taxon>Bacillota</taxon>
        <taxon>Bacilli</taxon>
        <taxon>Bacillales</taxon>
        <taxon>Bacillaceae</taxon>
        <taxon>Caldibacillus</taxon>
    </lineage>
</organism>
<protein>
    <submittedName>
        <fullName evidence="1">Uncharacterized protein</fullName>
    </submittedName>
</protein>
<dbReference type="EMBL" id="CCRF01000072">
    <property type="protein sequence ID" value="CEE02384.1"/>
    <property type="molecule type" value="Genomic_DNA"/>
</dbReference>
<evidence type="ECO:0000313" key="1">
    <source>
        <dbReference type="EMBL" id="CEE02384.1"/>
    </source>
</evidence>
<name>A0A090KUL8_9BACI</name>
<sequence length="31" mass="3457">MTIEAVILQVDHFFTFAQEIEIPQLGKGGSH</sequence>
<keyword evidence="2" id="KW-1185">Reference proteome</keyword>
<dbReference type="AlphaFoldDB" id="A0A090KUL8"/>
<accession>A0A090KUL8</accession>
<dbReference type="Proteomes" id="UP000040576">
    <property type="component" value="Unassembled WGS sequence"/>
</dbReference>
<proteinExistence type="predicted"/>
<evidence type="ECO:0000313" key="2">
    <source>
        <dbReference type="Proteomes" id="UP000040576"/>
    </source>
</evidence>
<reference evidence="1 2" key="1">
    <citation type="submission" date="2014-07" db="EMBL/GenBank/DDBJ databases">
        <authorList>
            <person name="Wibberg Daniel"/>
        </authorList>
    </citation>
    <scope>NUCLEOTIDE SEQUENCE [LARGE SCALE GENOMIC DNA]</scope>
</reference>